<reference evidence="2 3" key="2">
    <citation type="journal article" date="2016" name="Int. J. Syst. Evol. Microbiol.">
        <title>Taxonomy of haemolytic and/or proteolytic strains of the genus Acinetobacter with the proposal of Acinetobacter courvalinii sp. nov. (genomic species 14 sensu Bouvet &amp; Jeanjean), Acinetobacter dispersus sp. nov. (genomic species 17), Acinetobacter modestus sp. nov., Acinetobacter proteolyticus sp. nov. and Acinetobacter vivianii sp. nov.</title>
        <authorList>
            <person name="Nemec A."/>
            <person name="Radolfova-Krizova L."/>
            <person name="Maixnerova M."/>
            <person name="Vrestiakova E."/>
            <person name="Jezek P."/>
            <person name="Sedo O."/>
        </authorList>
    </citation>
    <scope>NUCLEOTIDE SEQUENCE [LARGE SCALE GENOMIC DNA]</scope>
    <source>
        <strain evidence="2 3">NIPH 236</strain>
    </source>
</reference>
<organism evidence="2 3">
    <name type="scientific">Acinetobacter modestus</name>
    <dbReference type="NCBI Taxonomy" id="1776740"/>
    <lineage>
        <taxon>Bacteria</taxon>
        <taxon>Pseudomonadati</taxon>
        <taxon>Pseudomonadota</taxon>
        <taxon>Gammaproteobacteria</taxon>
        <taxon>Moraxellales</taxon>
        <taxon>Moraxellaceae</taxon>
        <taxon>Acinetobacter</taxon>
    </lineage>
</organism>
<name>A0ABP2U1C4_9GAMM</name>
<dbReference type="PANTHER" id="PTHR44051">
    <property type="entry name" value="GLUTATHIONE S-TRANSFERASE-RELATED"/>
    <property type="match status" value="1"/>
</dbReference>
<dbReference type="PANTHER" id="PTHR44051:SF8">
    <property type="entry name" value="GLUTATHIONE S-TRANSFERASE GSTA"/>
    <property type="match status" value="1"/>
</dbReference>
<dbReference type="SUPFAM" id="SSF47616">
    <property type="entry name" value="GST C-terminal domain-like"/>
    <property type="match status" value="1"/>
</dbReference>
<dbReference type="EMBL" id="APOJ01000015">
    <property type="protein sequence ID" value="ENU28247.1"/>
    <property type="molecule type" value="Genomic_DNA"/>
</dbReference>
<dbReference type="SUPFAM" id="SSF52833">
    <property type="entry name" value="Thioredoxin-like"/>
    <property type="match status" value="1"/>
</dbReference>
<evidence type="ECO:0000313" key="2">
    <source>
        <dbReference type="EMBL" id="ENU28247.1"/>
    </source>
</evidence>
<evidence type="ECO:0000313" key="3">
    <source>
        <dbReference type="Proteomes" id="UP000013190"/>
    </source>
</evidence>
<proteinExistence type="predicted"/>
<dbReference type="CDD" id="cd03207">
    <property type="entry name" value="GST_C_8"/>
    <property type="match status" value="1"/>
</dbReference>
<sequence>MALKFYTNTQSRGMVVDWLLIELGVACERIEVAYQTEMKSPEYLKINPFGKVPVLVDGDIVIYELGAVCAYLTDKFADKGLVPALNDPKRGLYYRWLMFISGPWEAASTNKMLGVEIKSDQKMFVGYGDYQEAYHAFIQGLNEADPYLCGQQFTTADVMVAAMLFWQLKIGQIQTHPVIEQYLENVKQRESYQKFVAFFSEPA</sequence>
<dbReference type="RefSeq" id="WP_004659147.1">
    <property type="nucleotide sequence ID" value="NZ_BMDV01000005.1"/>
</dbReference>
<dbReference type="SFLD" id="SFLDG00358">
    <property type="entry name" value="Main_(cytGST)"/>
    <property type="match status" value="1"/>
</dbReference>
<dbReference type="CDD" id="cd03046">
    <property type="entry name" value="GST_N_GTT1_like"/>
    <property type="match status" value="1"/>
</dbReference>
<dbReference type="InterPro" id="IPR036249">
    <property type="entry name" value="Thioredoxin-like_sf"/>
</dbReference>
<reference evidence="3" key="1">
    <citation type="submission" date="2013-02" db="EMBL/GenBank/DDBJ databases">
        <title>The Genome Sequence of Acinetobacter sp. NIPH 236.</title>
        <authorList>
            <consortium name="The Broad Institute Genome Sequencing Platform"/>
            <consortium name="The Broad Institute Genome Sequencing Center for Infectious Disease"/>
            <person name="Cerqueira G."/>
            <person name="Feldgarden M."/>
            <person name="Courvalin P."/>
            <person name="Perichon B."/>
            <person name="Grillot-Courvalin C."/>
            <person name="Clermont D."/>
            <person name="Rocha E."/>
            <person name="Yoon E.-J."/>
            <person name="Nemec A."/>
            <person name="Walker B."/>
            <person name="Young S.K."/>
            <person name="Zeng Q."/>
            <person name="Gargeya S."/>
            <person name="Fitzgerald M."/>
            <person name="Haas B."/>
            <person name="Abouelleil A."/>
            <person name="Alvarado L."/>
            <person name="Arachchi H.M."/>
            <person name="Berlin A.M."/>
            <person name="Chapman S.B."/>
            <person name="Dewar J."/>
            <person name="Goldberg J."/>
            <person name="Griggs A."/>
            <person name="Gujja S."/>
            <person name="Hansen M."/>
            <person name="Howarth C."/>
            <person name="Imamovic A."/>
            <person name="Larimer J."/>
            <person name="McCowan C."/>
            <person name="Murphy C."/>
            <person name="Neiman D."/>
            <person name="Pearson M."/>
            <person name="Priest M."/>
            <person name="Roberts A."/>
            <person name="Saif S."/>
            <person name="Shea T."/>
            <person name="Sisk P."/>
            <person name="Sykes S."/>
            <person name="Wortman J."/>
            <person name="Nusbaum C."/>
            <person name="Birren B."/>
        </authorList>
    </citation>
    <scope>NUCLEOTIDE SEQUENCE [LARGE SCALE GENOMIC DNA]</scope>
    <source>
        <strain evidence="3">NIPH 236</strain>
    </source>
</reference>
<dbReference type="SFLD" id="SFLDG01150">
    <property type="entry name" value="Main.1:_Beta-like"/>
    <property type="match status" value="1"/>
</dbReference>
<protein>
    <recommendedName>
        <fullName evidence="1">GST N-terminal domain-containing protein</fullName>
    </recommendedName>
</protein>
<dbReference type="InterPro" id="IPR036282">
    <property type="entry name" value="Glutathione-S-Trfase_C_sf"/>
</dbReference>
<gene>
    <name evidence="2" type="ORF">F992_00355</name>
</gene>
<keyword evidence="3" id="KW-1185">Reference proteome</keyword>
<dbReference type="Pfam" id="PF02798">
    <property type="entry name" value="GST_N"/>
    <property type="match status" value="1"/>
</dbReference>
<dbReference type="InterPro" id="IPR040079">
    <property type="entry name" value="Glutathione_S-Trfase"/>
</dbReference>
<dbReference type="Proteomes" id="UP000013190">
    <property type="component" value="Unassembled WGS sequence"/>
</dbReference>
<dbReference type="Gene3D" id="1.20.1050.10">
    <property type="match status" value="1"/>
</dbReference>
<comment type="caution">
    <text evidence="2">The sequence shown here is derived from an EMBL/GenBank/DDBJ whole genome shotgun (WGS) entry which is preliminary data.</text>
</comment>
<dbReference type="PROSITE" id="PS50404">
    <property type="entry name" value="GST_NTER"/>
    <property type="match status" value="1"/>
</dbReference>
<feature type="domain" description="GST N-terminal" evidence="1">
    <location>
        <begin position="1"/>
        <end position="80"/>
    </location>
</feature>
<accession>A0ABP2U1C4</accession>
<evidence type="ECO:0000259" key="1">
    <source>
        <dbReference type="PROSITE" id="PS50404"/>
    </source>
</evidence>
<dbReference type="Gene3D" id="3.40.30.10">
    <property type="entry name" value="Glutaredoxin"/>
    <property type="match status" value="1"/>
</dbReference>
<dbReference type="SFLD" id="SFLDS00019">
    <property type="entry name" value="Glutathione_Transferase_(cytos"/>
    <property type="match status" value="1"/>
</dbReference>
<dbReference type="GeneID" id="92833791"/>
<dbReference type="InterPro" id="IPR004045">
    <property type="entry name" value="Glutathione_S-Trfase_N"/>
</dbReference>